<evidence type="ECO:0000256" key="1">
    <source>
        <dbReference type="SAM" id="MobiDB-lite"/>
    </source>
</evidence>
<keyword evidence="2" id="KW-0732">Signal</keyword>
<gene>
    <name evidence="3" type="ORF">SAMN06264365_105240</name>
</gene>
<proteinExistence type="predicted"/>
<accession>A0A238YWK3</accession>
<dbReference type="EMBL" id="FZNR01000005">
    <property type="protein sequence ID" value="SNR75497.1"/>
    <property type="molecule type" value="Genomic_DNA"/>
</dbReference>
<reference evidence="3 4" key="1">
    <citation type="submission" date="2017-06" db="EMBL/GenBank/DDBJ databases">
        <authorList>
            <person name="Kim H.J."/>
            <person name="Triplett B.A."/>
        </authorList>
    </citation>
    <scope>NUCLEOTIDE SEQUENCE [LARGE SCALE GENOMIC DNA]</scope>
    <source>
        <strain evidence="3 4">DSM 43151</strain>
    </source>
</reference>
<feature type="signal peptide" evidence="2">
    <location>
        <begin position="1"/>
        <end position="27"/>
    </location>
</feature>
<name>A0A238YWK3_9ACTN</name>
<keyword evidence="4" id="KW-1185">Reference proteome</keyword>
<evidence type="ECO:0000313" key="3">
    <source>
        <dbReference type="EMBL" id="SNR75497.1"/>
    </source>
</evidence>
<dbReference type="RefSeq" id="WP_089293934.1">
    <property type="nucleotide sequence ID" value="NZ_BOMU01000035.1"/>
</dbReference>
<sequence>MKFRIAAGACVLAAAFLLGFPAAGAQAATALGSDPYQPGYGNQPAWMQQLNAQMATAHELGDVSDILRNSSGRSGVSSPTPGGGSGMDGLLNGMNYSGQVSNDVYGYEQGVREPNGHYEY</sequence>
<feature type="region of interest" description="Disordered" evidence="1">
    <location>
        <begin position="66"/>
        <end position="94"/>
    </location>
</feature>
<feature type="compositionally biased region" description="Low complexity" evidence="1">
    <location>
        <begin position="70"/>
        <end position="80"/>
    </location>
</feature>
<organism evidence="3 4">
    <name type="scientific">Actinoplanes regularis</name>
    <dbReference type="NCBI Taxonomy" id="52697"/>
    <lineage>
        <taxon>Bacteria</taxon>
        <taxon>Bacillati</taxon>
        <taxon>Actinomycetota</taxon>
        <taxon>Actinomycetes</taxon>
        <taxon>Micromonosporales</taxon>
        <taxon>Micromonosporaceae</taxon>
        <taxon>Actinoplanes</taxon>
    </lineage>
</organism>
<protein>
    <submittedName>
        <fullName evidence="3">Uncharacterized protein</fullName>
    </submittedName>
</protein>
<dbReference type="Proteomes" id="UP000198415">
    <property type="component" value="Unassembled WGS sequence"/>
</dbReference>
<evidence type="ECO:0000313" key="4">
    <source>
        <dbReference type="Proteomes" id="UP000198415"/>
    </source>
</evidence>
<evidence type="ECO:0000256" key="2">
    <source>
        <dbReference type="SAM" id="SignalP"/>
    </source>
</evidence>
<dbReference type="AlphaFoldDB" id="A0A238YWK3"/>
<feature type="chain" id="PRO_5011969262" evidence="2">
    <location>
        <begin position="28"/>
        <end position="120"/>
    </location>
</feature>